<organism evidence="2 3">
    <name type="scientific">Rhizodiscina lignyota</name>
    <dbReference type="NCBI Taxonomy" id="1504668"/>
    <lineage>
        <taxon>Eukaryota</taxon>
        <taxon>Fungi</taxon>
        <taxon>Dikarya</taxon>
        <taxon>Ascomycota</taxon>
        <taxon>Pezizomycotina</taxon>
        <taxon>Dothideomycetes</taxon>
        <taxon>Pleosporomycetidae</taxon>
        <taxon>Aulographales</taxon>
        <taxon>Rhizodiscinaceae</taxon>
        <taxon>Rhizodiscina</taxon>
    </lineage>
</organism>
<protein>
    <submittedName>
        <fullName evidence="2">Uncharacterized protein</fullName>
    </submittedName>
</protein>
<proteinExistence type="predicted"/>
<name>A0A9P4M636_9PEZI</name>
<keyword evidence="3" id="KW-1185">Reference proteome</keyword>
<dbReference type="EMBL" id="ML978125">
    <property type="protein sequence ID" value="KAF2099326.1"/>
    <property type="molecule type" value="Genomic_DNA"/>
</dbReference>
<feature type="region of interest" description="Disordered" evidence="1">
    <location>
        <begin position="97"/>
        <end position="123"/>
    </location>
</feature>
<dbReference type="Proteomes" id="UP000799772">
    <property type="component" value="Unassembled WGS sequence"/>
</dbReference>
<evidence type="ECO:0000313" key="2">
    <source>
        <dbReference type="EMBL" id="KAF2099326.1"/>
    </source>
</evidence>
<feature type="region of interest" description="Disordered" evidence="1">
    <location>
        <begin position="44"/>
        <end position="64"/>
    </location>
</feature>
<evidence type="ECO:0000256" key="1">
    <source>
        <dbReference type="SAM" id="MobiDB-lite"/>
    </source>
</evidence>
<gene>
    <name evidence="2" type="ORF">NA57DRAFT_55297</name>
</gene>
<dbReference type="AlphaFoldDB" id="A0A9P4M636"/>
<sequence length="253" mass="27062">MPDNPSHAGAPPPCPRPCQKPQLNTTVAGRYSGCGTCICGGTDGDGGSSSKDSAQITQPSSNMDELQHRASVQLNIDGAVKCCHCCGQRPEHLLGLPVDSPKAKSAPPSVIASRRRRRGPGPWDVLPNGDFILRNQDWQSSTDGGFSYRFSLELRYNNTRCPSMATQAPTTDILSSQSCPVIAANGGSHSPGEVHDQAGEWIDQDFKNGQYFCGCPSRTGDPSSHGALSELLMGNSEMQHSPYPANLRDEDFC</sequence>
<evidence type="ECO:0000313" key="3">
    <source>
        <dbReference type="Proteomes" id="UP000799772"/>
    </source>
</evidence>
<accession>A0A9P4M636</accession>
<reference evidence="2" key="1">
    <citation type="journal article" date="2020" name="Stud. Mycol.">
        <title>101 Dothideomycetes genomes: a test case for predicting lifestyles and emergence of pathogens.</title>
        <authorList>
            <person name="Haridas S."/>
            <person name="Albert R."/>
            <person name="Binder M."/>
            <person name="Bloem J."/>
            <person name="Labutti K."/>
            <person name="Salamov A."/>
            <person name="Andreopoulos B."/>
            <person name="Baker S."/>
            <person name="Barry K."/>
            <person name="Bills G."/>
            <person name="Bluhm B."/>
            <person name="Cannon C."/>
            <person name="Castanera R."/>
            <person name="Culley D."/>
            <person name="Daum C."/>
            <person name="Ezra D."/>
            <person name="Gonzalez J."/>
            <person name="Henrissat B."/>
            <person name="Kuo A."/>
            <person name="Liang C."/>
            <person name="Lipzen A."/>
            <person name="Lutzoni F."/>
            <person name="Magnuson J."/>
            <person name="Mondo S."/>
            <person name="Nolan M."/>
            <person name="Ohm R."/>
            <person name="Pangilinan J."/>
            <person name="Park H.-J."/>
            <person name="Ramirez L."/>
            <person name="Alfaro M."/>
            <person name="Sun H."/>
            <person name="Tritt A."/>
            <person name="Yoshinaga Y."/>
            <person name="Zwiers L.-H."/>
            <person name="Turgeon B."/>
            <person name="Goodwin S."/>
            <person name="Spatafora J."/>
            <person name="Crous P."/>
            <person name="Grigoriev I."/>
        </authorList>
    </citation>
    <scope>NUCLEOTIDE SEQUENCE</scope>
    <source>
        <strain evidence="2">CBS 133067</strain>
    </source>
</reference>
<feature type="compositionally biased region" description="Polar residues" evidence="1">
    <location>
        <begin position="54"/>
        <end position="64"/>
    </location>
</feature>
<comment type="caution">
    <text evidence="2">The sequence shown here is derived from an EMBL/GenBank/DDBJ whole genome shotgun (WGS) entry which is preliminary data.</text>
</comment>